<dbReference type="NCBIfam" id="NF007128">
    <property type="entry name" value="PRK09569.1"/>
    <property type="match status" value="1"/>
</dbReference>
<dbReference type="SUPFAM" id="SSF48256">
    <property type="entry name" value="Citrate synthase"/>
    <property type="match status" value="1"/>
</dbReference>
<dbReference type="InterPro" id="IPR002020">
    <property type="entry name" value="Citrate_synthase"/>
</dbReference>
<keyword evidence="6" id="KW-0496">Mitochondrion</keyword>
<dbReference type="FunFam" id="1.10.230.10:FF:000001">
    <property type="entry name" value="Citrate synthase"/>
    <property type="match status" value="1"/>
</dbReference>
<evidence type="ECO:0000256" key="2">
    <source>
        <dbReference type="ARBA" id="ARBA00005026"/>
    </source>
</evidence>
<keyword evidence="4 10" id="KW-0808">Transferase</keyword>
<evidence type="ECO:0000256" key="6">
    <source>
        <dbReference type="ARBA" id="ARBA00023128"/>
    </source>
</evidence>
<feature type="active site" evidence="9">
    <location>
        <position position="420"/>
    </location>
</feature>
<organism evidence="11 12">
    <name type="scientific">Imshaugia aleurites</name>
    <dbReference type="NCBI Taxonomy" id="172621"/>
    <lineage>
        <taxon>Eukaryota</taxon>
        <taxon>Fungi</taxon>
        <taxon>Dikarya</taxon>
        <taxon>Ascomycota</taxon>
        <taxon>Pezizomycotina</taxon>
        <taxon>Lecanoromycetes</taxon>
        <taxon>OSLEUM clade</taxon>
        <taxon>Lecanoromycetidae</taxon>
        <taxon>Lecanorales</taxon>
        <taxon>Lecanorineae</taxon>
        <taxon>Parmeliaceae</taxon>
        <taxon>Imshaugia</taxon>
    </lineage>
</organism>
<dbReference type="InterPro" id="IPR019810">
    <property type="entry name" value="Citrate_synthase_AS"/>
</dbReference>
<comment type="catalytic activity">
    <reaction evidence="8">
        <text>oxaloacetate + acetyl-CoA + H2O = citrate + CoA + H(+)</text>
        <dbReference type="Rhea" id="RHEA:16845"/>
        <dbReference type="ChEBI" id="CHEBI:15377"/>
        <dbReference type="ChEBI" id="CHEBI:15378"/>
        <dbReference type="ChEBI" id="CHEBI:16452"/>
        <dbReference type="ChEBI" id="CHEBI:16947"/>
        <dbReference type="ChEBI" id="CHEBI:57287"/>
        <dbReference type="ChEBI" id="CHEBI:57288"/>
        <dbReference type="EC" id="2.3.3.16"/>
    </reaction>
</comment>
<evidence type="ECO:0000313" key="11">
    <source>
        <dbReference type="EMBL" id="CAF9919722.1"/>
    </source>
</evidence>
<name>A0A8H3F6Y1_9LECA</name>
<evidence type="ECO:0000256" key="9">
    <source>
        <dbReference type="PIRSR" id="PIRSR610109-1"/>
    </source>
</evidence>
<evidence type="ECO:0000256" key="10">
    <source>
        <dbReference type="RuleBase" id="RU000441"/>
    </source>
</evidence>
<evidence type="ECO:0000256" key="4">
    <source>
        <dbReference type="ARBA" id="ARBA00022679"/>
    </source>
</evidence>
<comment type="pathway">
    <text evidence="2">Organic acid metabolism; propanoate degradation.</text>
</comment>
<dbReference type="InterPro" id="IPR016142">
    <property type="entry name" value="Citrate_synth-like_lrg_a-sub"/>
</dbReference>
<dbReference type="OrthoDB" id="8017587at2759"/>
<dbReference type="Gene3D" id="1.10.230.10">
    <property type="entry name" value="Cytochrome P450-Terp, domain 2"/>
    <property type="match status" value="1"/>
</dbReference>
<dbReference type="InterPro" id="IPR010109">
    <property type="entry name" value="Citrate_synthase_euk"/>
</dbReference>
<evidence type="ECO:0000256" key="5">
    <source>
        <dbReference type="ARBA" id="ARBA00022946"/>
    </source>
</evidence>
<dbReference type="Proteomes" id="UP000664534">
    <property type="component" value="Unassembled WGS sequence"/>
</dbReference>
<evidence type="ECO:0000313" key="12">
    <source>
        <dbReference type="Proteomes" id="UP000664534"/>
    </source>
</evidence>
<dbReference type="GO" id="GO:0036440">
    <property type="term" value="F:citrate synthase activity"/>
    <property type="evidence" value="ECO:0007669"/>
    <property type="project" value="UniProtKB-EC"/>
</dbReference>
<evidence type="ECO:0000256" key="8">
    <source>
        <dbReference type="ARBA" id="ARBA00049288"/>
    </source>
</evidence>
<dbReference type="PANTHER" id="PTHR11739">
    <property type="entry name" value="CITRATE SYNTHASE"/>
    <property type="match status" value="1"/>
</dbReference>
<proteinExistence type="inferred from homology"/>
<dbReference type="InterPro" id="IPR036969">
    <property type="entry name" value="Citrate_synthase_sf"/>
</dbReference>
<dbReference type="GO" id="GO:0006101">
    <property type="term" value="P:citrate metabolic process"/>
    <property type="evidence" value="ECO:0007669"/>
    <property type="project" value="InterPro"/>
</dbReference>
<comment type="caution">
    <text evidence="11">The sequence shown here is derived from an EMBL/GenBank/DDBJ whole genome shotgun (WGS) entry which is preliminary data.</text>
</comment>
<dbReference type="NCBIfam" id="TIGR01793">
    <property type="entry name" value="cit_synth_euk"/>
    <property type="match status" value="1"/>
</dbReference>
<dbReference type="PROSITE" id="PS00480">
    <property type="entry name" value="CITRATE_SYNTHASE"/>
    <property type="match status" value="1"/>
</dbReference>
<dbReference type="GO" id="GO:0050440">
    <property type="term" value="F:2-methylcitrate synthase activity"/>
    <property type="evidence" value="ECO:0007669"/>
    <property type="project" value="UniProtKB-EC"/>
</dbReference>
<evidence type="ECO:0000256" key="1">
    <source>
        <dbReference type="ARBA" id="ARBA00004173"/>
    </source>
</evidence>
<accession>A0A8H3F6Y1</accession>
<comment type="similarity">
    <text evidence="3 10">Belongs to the citrate synthase family.</text>
</comment>
<feature type="active site" evidence="9">
    <location>
        <position position="363"/>
    </location>
</feature>
<keyword evidence="12" id="KW-1185">Reference proteome</keyword>
<sequence length="482" mass="52669">MLSTTRAAPRAIRLLQAVISLSKTPIIIPSTVPSIRTYSSASEPDLKTTLREAIPAKRELLKKVKSHASKTIGEVKVENTLGGMRGLKAMVWEGSVLDANEGIRFHGKTIEDCQNVLPKGTSGTEMLPEAMFWLLTTGQVPSTSQIRAFSRELAEKSTLPNFVEHMLDSFPTDLHPMTQFACAVSTLNHTSAFAKAYEKGVNKADYWEPTFDDSISLLAKLPTIAAKIYQNSYKGGGSLPAQVDPEQDWSYNFAAMLGKGGKENENFQDLLRLYLALHGDHEGGNVSAHATHLVGSALSDPFLSYSAGLQGLAGPLHGLAAQEVLRWILKMQSQIGTSFTDADVKDYLWSTLKSGQVVPGYGHAVLRKPDPRFEALMKFASSRPEIARDPVFQLVKRNSEIAPGVLKEHGKTKNPFPNVDSSSGVLFHHYGFHETLYYTATFGVSRGLGPLAQLVWDRALGLPIERPKSINLEGLLKLAEAS</sequence>
<reference evidence="11" key="1">
    <citation type="submission" date="2021-03" db="EMBL/GenBank/DDBJ databases">
        <authorList>
            <person name="Tagirdzhanova G."/>
        </authorList>
    </citation>
    <scope>NUCLEOTIDE SEQUENCE</scope>
</reference>
<dbReference type="GO" id="GO:0006099">
    <property type="term" value="P:tricarboxylic acid cycle"/>
    <property type="evidence" value="ECO:0007669"/>
    <property type="project" value="InterPro"/>
</dbReference>
<dbReference type="InterPro" id="IPR016143">
    <property type="entry name" value="Citrate_synth-like_sm_a-sub"/>
</dbReference>
<dbReference type="Gene3D" id="1.10.580.10">
    <property type="entry name" value="Citrate Synthase, domain 1"/>
    <property type="match status" value="1"/>
</dbReference>
<evidence type="ECO:0000256" key="7">
    <source>
        <dbReference type="ARBA" id="ARBA00049052"/>
    </source>
</evidence>
<dbReference type="GO" id="GO:0005975">
    <property type="term" value="P:carbohydrate metabolic process"/>
    <property type="evidence" value="ECO:0007669"/>
    <property type="project" value="TreeGrafter"/>
</dbReference>
<keyword evidence="5" id="KW-0809">Transit peptide</keyword>
<gene>
    <name evidence="11" type="ORF">IMSHALPRED_004710</name>
</gene>
<dbReference type="EMBL" id="CAJPDT010000023">
    <property type="protein sequence ID" value="CAF9919722.1"/>
    <property type="molecule type" value="Genomic_DNA"/>
</dbReference>
<dbReference type="PRINTS" id="PR00143">
    <property type="entry name" value="CITRTSNTHASE"/>
</dbReference>
<comment type="catalytic activity">
    <reaction evidence="7">
        <text>propanoyl-CoA + oxaloacetate + H2O = (2S,3S)-2-methylcitrate + CoA + H(+)</text>
        <dbReference type="Rhea" id="RHEA:23780"/>
        <dbReference type="ChEBI" id="CHEBI:15377"/>
        <dbReference type="ChEBI" id="CHEBI:15378"/>
        <dbReference type="ChEBI" id="CHEBI:16452"/>
        <dbReference type="ChEBI" id="CHEBI:57287"/>
        <dbReference type="ChEBI" id="CHEBI:57392"/>
        <dbReference type="ChEBI" id="CHEBI:58853"/>
        <dbReference type="EC" id="2.3.3.5"/>
    </reaction>
</comment>
<dbReference type="GO" id="GO:0005759">
    <property type="term" value="C:mitochondrial matrix"/>
    <property type="evidence" value="ECO:0007669"/>
    <property type="project" value="TreeGrafter"/>
</dbReference>
<feature type="active site" evidence="9">
    <location>
        <position position="317"/>
    </location>
</feature>
<evidence type="ECO:0000256" key="3">
    <source>
        <dbReference type="ARBA" id="ARBA00010566"/>
    </source>
</evidence>
<protein>
    <recommendedName>
        <fullName evidence="10">Citrate synthase</fullName>
    </recommendedName>
</protein>
<comment type="subcellular location">
    <subcellularLocation>
        <location evidence="1">Mitochondrion</location>
    </subcellularLocation>
</comment>
<dbReference type="AlphaFoldDB" id="A0A8H3F6Y1"/>
<dbReference type="PANTHER" id="PTHR11739:SF15">
    <property type="entry name" value="CITRATE SYNTHASE 3, MITOCHONDRIAL"/>
    <property type="match status" value="1"/>
</dbReference>
<dbReference type="FunFam" id="1.10.580.10:FF:000001">
    <property type="entry name" value="Citrate synthase"/>
    <property type="match status" value="1"/>
</dbReference>
<dbReference type="Pfam" id="PF00285">
    <property type="entry name" value="Citrate_synt"/>
    <property type="match status" value="1"/>
</dbReference>